<keyword evidence="2" id="KW-1185">Reference proteome</keyword>
<organism evidence="1 2">
    <name type="scientific">Diphasiastrum complanatum</name>
    <name type="common">Issler's clubmoss</name>
    <name type="synonym">Lycopodium complanatum</name>
    <dbReference type="NCBI Taxonomy" id="34168"/>
    <lineage>
        <taxon>Eukaryota</taxon>
        <taxon>Viridiplantae</taxon>
        <taxon>Streptophyta</taxon>
        <taxon>Embryophyta</taxon>
        <taxon>Tracheophyta</taxon>
        <taxon>Lycopodiopsida</taxon>
        <taxon>Lycopodiales</taxon>
        <taxon>Lycopodiaceae</taxon>
        <taxon>Lycopodioideae</taxon>
        <taxon>Diphasiastrum</taxon>
    </lineage>
</organism>
<comment type="caution">
    <text evidence="1">The sequence shown here is derived from an EMBL/GenBank/DDBJ whole genome shotgun (WGS) entry which is preliminary data.</text>
</comment>
<dbReference type="Proteomes" id="UP001162992">
    <property type="component" value="Chromosome 7"/>
</dbReference>
<dbReference type="EMBL" id="CM055098">
    <property type="protein sequence ID" value="KAJ7549114.1"/>
    <property type="molecule type" value="Genomic_DNA"/>
</dbReference>
<accession>A0ACC2D4P8</accession>
<evidence type="ECO:0000313" key="2">
    <source>
        <dbReference type="Proteomes" id="UP001162992"/>
    </source>
</evidence>
<proteinExistence type="predicted"/>
<sequence length="132" mass="15168">MFAVHYLLYLYGEGKVLCQYCSKMPHLLFTSLEDYKARGTQASPYFTVTHYEELADTKGLILVRGDVVFTKNSVEAKKLLEIAHSLYLTILGLGWSENSTSIVKTFILPRFLKSLEVLLRGLQAKLYQFFFQ</sequence>
<reference evidence="2" key="1">
    <citation type="journal article" date="2024" name="Proc. Natl. Acad. Sci. U.S.A.">
        <title>Extraordinary preservation of gene collinearity over three hundred million years revealed in homosporous lycophytes.</title>
        <authorList>
            <person name="Li C."/>
            <person name="Wickell D."/>
            <person name="Kuo L.Y."/>
            <person name="Chen X."/>
            <person name="Nie B."/>
            <person name="Liao X."/>
            <person name="Peng D."/>
            <person name="Ji J."/>
            <person name="Jenkins J."/>
            <person name="Williams M."/>
            <person name="Shu S."/>
            <person name="Plott C."/>
            <person name="Barry K."/>
            <person name="Rajasekar S."/>
            <person name="Grimwood J."/>
            <person name="Han X."/>
            <person name="Sun S."/>
            <person name="Hou Z."/>
            <person name="He W."/>
            <person name="Dai G."/>
            <person name="Sun C."/>
            <person name="Schmutz J."/>
            <person name="Leebens-Mack J.H."/>
            <person name="Li F.W."/>
            <person name="Wang L."/>
        </authorList>
    </citation>
    <scope>NUCLEOTIDE SEQUENCE [LARGE SCALE GENOMIC DNA]</scope>
    <source>
        <strain evidence="2">cv. PW_Plant_1</strain>
    </source>
</reference>
<gene>
    <name evidence="1" type="ORF">O6H91_07G040600</name>
</gene>
<protein>
    <submittedName>
        <fullName evidence="1">Uncharacterized protein</fullName>
    </submittedName>
</protein>
<name>A0ACC2D4P8_DIPCM</name>
<evidence type="ECO:0000313" key="1">
    <source>
        <dbReference type="EMBL" id="KAJ7549114.1"/>
    </source>
</evidence>